<evidence type="ECO:0000259" key="11">
    <source>
        <dbReference type="Pfam" id="PF07715"/>
    </source>
</evidence>
<dbReference type="PROSITE" id="PS01156">
    <property type="entry name" value="TONB_DEPENDENT_REC_2"/>
    <property type="match status" value="1"/>
</dbReference>
<feature type="domain" description="TonB-dependent receptor plug" evidence="11">
    <location>
        <begin position="120"/>
        <end position="228"/>
    </location>
</feature>
<evidence type="ECO:0000313" key="12">
    <source>
        <dbReference type="EMBL" id="PJR03370.1"/>
    </source>
</evidence>
<dbReference type="InterPro" id="IPR012910">
    <property type="entry name" value="Plug_dom"/>
</dbReference>
<dbReference type="InterPro" id="IPR008969">
    <property type="entry name" value="CarboxyPept-like_regulatory"/>
</dbReference>
<dbReference type="Proteomes" id="UP000231960">
    <property type="component" value="Unassembled WGS sequence"/>
</dbReference>
<dbReference type="GO" id="GO:0044718">
    <property type="term" value="P:siderophore transmembrane transport"/>
    <property type="evidence" value="ECO:0007669"/>
    <property type="project" value="TreeGrafter"/>
</dbReference>
<organism evidence="12 13">
    <name type="scientific">Avrilella dinanensis</name>
    <dbReference type="NCBI Taxonomy" id="2008672"/>
    <lineage>
        <taxon>Bacteria</taxon>
        <taxon>Pseudomonadati</taxon>
        <taxon>Bacteroidota</taxon>
        <taxon>Flavobacteriia</taxon>
        <taxon>Flavobacteriales</taxon>
        <taxon>Flavobacteriaceae</taxon>
        <taxon>Avrilella</taxon>
    </lineage>
</organism>
<comment type="similarity">
    <text evidence="9">Belongs to the TonB-dependent receptor family.</text>
</comment>
<dbReference type="Pfam" id="PF07715">
    <property type="entry name" value="Plug"/>
    <property type="match status" value="1"/>
</dbReference>
<dbReference type="Gene3D" id="2.40.170.20">
    <property type="entry name" value="TonB-dependent receptor, beta-barrel domain"/>
    <property type="match status" value="1"/>
</dbReference>
<gene>
    <name evidence="12" type="ORF">CDL10_01755</name>
</gene>
<keyword evidence="2 9" id="KW-0813">Transport</keyword>
<evidence type="ECO:0000256" key="6">
    <source>
        <dbReference type="ARBA" id="ARBA00023077"/>
    </source>
</evidence>
<dbReference type="SUPFAM" id="SSF49464">
    <property type="entry name" value="Carboxypeptidase regulatory domain-like"/>
    <property type="match status" value="1"/>
</dbReference>
<feature type="chain" id="PRO_5014812617" evidence="10">
    <location>
        <begin position="22"/>
        <end position="869"/>
    </location>
</feature>
<evidence type="ECO:0000256" key="10">
    <source>
        <dbReference type="SAM" id="SignalP"/>
    </source>
</evidence>
<dbReference type="GO" id="GO:0015344">
    <property type="term" value="F:siderophore uptake transmembrane transporter activity"/>
    <property type="evidence" value="ECO:0007669"/>
    <property type="project" value="TreeGrafter"/>
</dbReference>
<comment type="subcellular location">
    <subcellularLocation>
        <location evidence="1 9">Cell outer membrane</location>
        <topology evidence="1 9">Multi-pass membrane protein</topology>
    </subcellularLocation>
</comment>
<keyword evidence="13" id="KW-1185">Reference proteome</keyword>
<sequence length="869" mass="97352">MKIMNAKLLMLFLLLSTVALGQNKITGKVYDQSTRQPVEAVVVGNFESDTETDSQGRFELILQQNEGTLDFLGAGYASKQVNFSFNGTGFLDLGIIYLETESLEELVIFAKGVIDVAEDRKTPIAVSTINRDEIEEKTGGRDITAAMLNTPSVYVTSESSGFGDTQMFTRGFDQSNTAFLLNGQPINGMEDGNMYWSNWSGMADIANTIQIQRGLGSSKLAISSVGGTINFITKATEMKPGGFISGMIGNDAYYKTTVGGSTGLLDSGFGVTAMFTHWQGDGYNDATEGQGQNYFISLGYKVNEKHNLNFLITGAPQWHNQNYAKSISSYLQYGRKYNNNWGYLNGEAINDRKNYYHKPVMNLNWDWVINERSSLSTVLYASWGRGGGTGPIGRSVRDDETGLILFDDVYAQNQAEGQAGYAIRASVNNHQWFGMVSNFSHQFSDELSFNAGIDLRTYKGDHFRQIVDLMGADYVLDDTGSRLRDPNAHLTKTFSTNPWKALGGFAKNPDEKYGYDYSERISYAGAFTQMEYATDRFSAFFQGALSNQSHIRWDYYQYMPEDEESEKVDNIGYNVKGGLSYNIDNTHYFFGNTGYYSRQPYHDNIYMNYRNDVNPFTENEKILGLELGYKYVSNFFTVNVNAYKTTWENRVESGSNFATEDDVEYYDPNGNFGLEAGDEIFFINRGVKQDHKGVEVDFQARPTSGLYLNGYASLGSWKYVGSSVEETRDVERNLLASESNDLDGGKVGNAAQTTFGLGAKYIIVNGLSVDANFRYYSDLYANRQEKDNLKLPSYNLVDAGVSYNLPLNKTQVLSFRFNVNNLFNTIYISQSNTANQVDNPSNTYKGLNTSNQVYFGYGRTWNFSAKFSF</sequence>
<comment type="caution">
    <text evidence="12">The sequence shown here is derived from an EMBL/GenBank/DDBJ whole genome shotgun (WGS) entry which is preliminary data.</text>
</comment>
<protein>
    <submittedName>
        <fullName evidence="12">TonB-dependent receptor</fullName>
    </submittedName>
</protein>
<dbReference type="PROSITE" id="PS52016">
    <property type="entry name" value="TONB_DEPENDENT_REC_3"/>
    <property type="match status" value="1"/>
</dbReference>
<keyword evidence="5 10" id="KW-0732">Signal</keyword>
<keyword evidence="7 9" id="KW-0472">Membrane</keyword>
<evidence type="ECO:0000256" key="9">
    <source>
        <dbReference type="PROSITE-ProRule" id="PRU01360"/>
    </source>
</evidence>
<dbReference type="InterPro" id="IPR036942">
    <property type="entry name" value="Beta-barrel_TonB_sf"/>
</dbReference>
<keyword evidence="12" id="KW-0675">Receptor</keyword>
<dbReference type="Gene3D" id="2.170.130.10">
    <property type="entry name" value="TonB-dependent receptor, plug domain"/>
    <property type="match status" value="1"/>
</dbReference>
<evidence type="ECO:0000256" key="4">
    <source>
        <dbReference type="ARBA" id="ARBA00022692"/>
    </source>
</evidence>
<reference evidence="12 13" key="1">
    <citation type="submission" date="2017-06" db="EMBL/GenBank/DDBJ databases">
        <title>Description of Avrilella dinanensis gen. nov. sp. nov.</title>
        <authorList>
            <person name="Leyer C."/>
            <person name="Sassi M."/>
            <person name="Minet J."/>
            <person name="Kayal S."/>
            <person name="Cattoir V."/>
        </authorList>
    </citation>
    <scope>NUCLEOTIDE SEQUENCE [LARGE SCALE GENOMIC DNA]</scope>
    <source>
        <strain evidence="12 13">UR159</strain>
    </source>
</reference>
<keyword evidence="4 9" id="KW-0812">Transmembrane</keyword>
<name>A0A2M9R3D8_9FLAO</name>
<evidence type="ECO:0000256" key="8">
    <source>
        <dbReference type="ARBA" id="ARBA00023237"/>
    </source>
</evidence>
<dbReference type="PANTHER" id="PTHR30069:SF29">
    <property type="entry name" value="HEMOGLOBIN AND HEMOGLOBIN-HAPTOGLOBIN-BINDING PROTEIN 1-RELATED"/>
    <property type="match status" value="1"/>
</dbReference>
<evidence type="ECO:0000256" key="1">
    <source>
        <dbReference type="ARBA" id="ARBA00004571"/>
    </source>
</evidence>
<keyword evidence="8 9" id="KW-0998">Cell outer membrane</keyword>
<keyword evidence="3 9" id="KW-1134">Transmembrane beta strand</keyword>
<dbReference type="EMBL" id="NIPO01000001">
    <property type="protein sequence ID" value="PJR03370.1"/>
    <property type="molecule type" value="Genomic_DNA"/>
</dbReference>
<accession>A0A2M9R3D8</accession>
<evidence type="ECO:0000256" key="5">
    <source>
        <dbReference type="ARBA" id="ARBA00022729"/>
    </source>
</evidence>
<evidence type="ECO:0000256" key="2">
    <source>
        <dbReference type="ARBA" id="ARBA00022448"/>
    </source>
</evidence>
<dbReference type="PANTHER" id="PTHR30069">
    <property type="entry name" value="TONB-DEPENDENT OUTER MEMBRANE RECEPTOR"/>
    <property type="match status" value="1"/>
</dbReference>
<dbReference type="InterPro" id="IPR039426">
    <property type="entry name" value="TonB-dep_rcpt-like"/>
</dbReference>
<evidence type="ECO:0000256" key="7">
    <source>
        <dbReference type="ARBA" id="ARBA00023136"/>
    </source>
</evidence>
<evidence type="ECO:0000313" key="13">
    <source>
        <dbReference type="Proteomes" id="UP000231960"/>
    </source>
</evidence>
<dbReference type="InterPro" id="IPR037066">
    <property type="entry name" value="Plug_dom_sf"/>
</dbReference>
<proteinExistence type="inferred from homology"/>
<dbReference type="GO" id="GO:0009279">
    <property type="term" value="C:cell outer membrane"/>
    <property type="evidence" value="ECO:0007669"/>
    <property type="project" value="UniProtKB-SubCell"/>
</dbReference>
<evidence type="ECO:0000256" key="3">
    <source>
        <dbReference type="ARBA" id="ARBA00022452"/>
    </source>
</evidence>
<dbReference type="OrthoDB" id="9761152at2"/>
<feature type="signal peptide" evidence="10">
    <location>
        <begin position="1"/>
        <end position="21"/>
    </location>
</feature>
<dbReference type="AlphaFoldDB" id="A0A2M9R3D8"/>
<dbReference type="InterPro" id="IPR010917">
    <property type="entry name" value="TonB_rcpt_CS"/>
</dbReference>
<keyword evidence="6" id="KW-0798">TonB box</keyword>
<dbReference type="Gene3D" id="2.60.40.1120">
    <property type="entry name" value="Carboxypeptidase-like, regulatory domain"/>
    <property type="match status" value="1"/>
</dbReference>
<dbReference type="SUPFAM" id="SSF56935">
    <property type="entry name" value="Porins"/>
    <property type="match status" value="1"/>
</dbReference>